<keyword evidence="6" id="KW-0812">Transmembrane</keyword>
<evidence type="ECO:0000256" key="6">
    <source>
        <dbReference type="ARBA" id="ARBA00022692"/>
    </source>
</evidence>
<evidence type="ECO:0000313" key="13">
    <source>
        <dbReference type="Proteomes" id="UP000731465"/>
    </source>
</evidence>
<comment type="caution">
    <text evidence="12">The sequence shown here is derived from an EMBL/GenBank/DDBJ whole genome shotgun (WGS) entry which is preliminary data.</text>
</comment>
<keyword evidence="7 10" id="KW-0283">Flagellar rotation</keyword>
<keyword evidence="13" id="KW-1185">Reference proteome</keyword>
<evidence type="ECO:0000256" key="8">
    <source>
        <dbReference type="ARBA" id="ARBA00022989"/>
    </source>
</evidence>
<accession>A0ABS7DHT2</accession>
<name>A0ABS7DHT2_9GAMM</name>
<organism evidence="12 13">
    <name type="scientific">Succinivibrio faecicola</name>
    <dbReference type="NCBI Taxonomy" id="2820300"/>
    <lineage>
        <taxon>Bacteria</taxon>
        <taxon>Pseudomonadati</taxon>
        <taxon>Pseudomonadota</taxon>
        <taxon>Gammaproteobacteria</taxon>
        <taxon>Aeromonadales</taxon>
        <taxon>Succinivibrionaceae</taxon>
        <taxon>Succinivibrio</taxon>
    </lineage>
</organism>
<sequence length="146" mass="16635">MIKNFLVVAFSVFTLFAAPYAYAGHGPKEEPKEEVPAEPEIGYYTIKEITTNLANLNPRDRLHYIQIKVGLMLEDSRDAAIIADIEPLLKDIILTILGNKEFSQVATNEARERIRVECREKILSTLKDKFGKNIVSDVLFLSYLYQ</sequence>
<evidence type="ECO:0000313" key="12">
    <source>
        <dbReference type="EMBL" id="MBW7570851.1"/>
    </source>
</evidence>
<evidence type="ECO:0000256" key="2">
    <source>
        <dbReference type="ARBA" id="ARBA00004162"/>
    </source>
</evidence>
<feature type="signal peptide" evidence="11">
    <location>
        <begin position="1"/>
        <end position="23"/>
    </location>
</feature>
<keyword evidence="8" id="KW-1133">Transmembrane helix</keyword>
<comment type="subcellular location">
    <subcellularLocation>
        <location evidence="10">Cell inner membrane</location>
    </subcellularLocation>
    <subcellularLocation>
        <location evidence="2">Cell membrane</location>
        <topology evidence="2">Single-pass membrane protein</topology>
    </subcellularLocation>
</comment>
<keyword evidence="12" id="KW-0966">Cell projection</keyword>
<dbReference type="EMBL" id="JAGFNY010000032">
    <property type="protein sequence ID" value="MBW7570851.1"/>
    <property type="molecule type" value="Genomic_DNA"/>
</dbReference>
<keyword evidence="12" id="KW-0969">Cilium</keyword>
<evidence type="ECO:0000256" key="5">
    <source>
        <dbReference type="ARBA" id="ARBA00022500"/>
    </source>
</evidence>
<evidence type="ECO:0000256" key="3">
    <source>
        <dbReference type="ARBA" id="ARBA00008281"/>
    </source>
</evidence>
<evidence type="ECO:0000256" key="7">
    <source>
        <dbReference type="ARBA" id="ARBA00022779"/>
    </source>
</evidence>
<comment type="function">
    <text evidence="1 10">Controls the rotational direction of flagella during chemotaxis.</text>
</comment>
<evidence type="ECO:0000256" key="11">
    <source>
        <dbReference type="SAM" id="SignalP"/>
    </source>
</evidence>
<protein>
    <recommendedName>
        <fullName evidence="10">Flagellar protein FliL</fullName>
    </recommendedName>
</protein>
<keyword evidence="12" id="KW-0282">Flagellum</keyword>
<keyword evidence="9 10" id="KW-0472">Membrane</keyword>
<evidence type="ECO:0000256" key="10">
    <source>
        <dbReference type="RuleBase" id="RU364125"/>
    </source>
</evidence>
<evidence type="ECO:0000256" key="9">
    <source>
        <dbReference type="ARBA" id="ARBA00023136"/>
    </source>
</evidence>
<keyword evidence="10" id="KW-0997">Cell inner membrane</keyword>
<proteinExistence type="inferred from homology"/>
<gene>
    <name evidence="12" type="ORF">J5V48_08090</name>
</gene>
<comment type="similarity">
    <text evidence="3 10">Belongs to the FliL family.</text>
</comment>
<evidence type="ECO:0000256" key="1">
    <source>
        <dbReference type="ARBA" id="ARBA00002254"/>
    </source>
</evidence>
<reference evidence="12 13" key="1">
    <citation type="submission" date="2021-03" db="EMBL/GenBank/DDBJ databases">
        <title>Succinivibrio sp. nov. isolated from feces of cow.</title>
        <authorList>
            <person name="Choi J.-Y."/>
        </authorList>
    </citation>
    <scope>NUCLEOTIDE SEQUENCE [LARGE SCALE GENOMIC DNA]</scope>
    <source>
        <strain evidence="12 13">AGMB01872</strain>
    </source>
</reference>
<keyword evidence="11" id="KW-0732">Signal</keyword>
<evidence type="ECO:0000256" key="4">
    <source>
        <dbReference type="ARBA" id="ARBA00022475"/>
    </source>
</evidence>
<dbReference type="Proteomes" id="UP000731465">
    <property type="component" value="Unassembled WGS sequence"/>
</dbReference>
<dbReference type="PANTHER" id="PTHR35091:SF5">
    <property type="entry name" value="FLAGELLAR PROTEIN FLIL"/>
    <property type="match status" value="1"/>
</dbReference>
<dbReference type="Pfam" id="PF03748">
    <property type="entry name" value="FliL"/>
    <property type="match status" value="1"/>
</dbReference>
<keyword evidence="4" id="KW-1003">Cell membrane</keyword>
<dbReference type="RefSeq" id="WP_219938076.1">
    <property type="nucleotide sequence ID" value="NZ_JAGFNY010000032.1"/>
</dbReference>
<keyword evidence="5 10" id="KW-0145">Chemotaxis</keyword>
<feature type="chain" id="PRO_5045602129" description="Flagellar protein FliL" evidence="11">
    <location>
        <begin position="24"/>
        <end position="146"/>
    </location>
</feature>
<dbReference type="InterPro" id="IPR005503">
    <property type="entry name" value="FliL"/>
</dbReference>
<dbReference type="PANTHER" id="PTHR35091">
    <property type="entry name" value="FLAGELLAR PROTEIN FLIL"/>
    <property type="match status" value="1"/>
</dbReference>